<dbReference type="Proteomes" id="UP001234581">
    <property type="component" value="Unassembled WGS sequence"/>
</dbReference>
<feature type="compositionally biased region" description="Basic residues" evidence="2">
    <location>
        <begin position="81"/>
        <end position="124"/>
    </location>
</feature>
<dbReference type="RefSeq" id="XP_058344223.1">
    <property type="nucleotide sequence ID" value="XM_058485073.1"/>
</dbReference>
<dbReference type="AlphaFoldDB" id="A0AAD7V6R5"/>
<dbReference type="SMART" id="SM00360">
    <property type="entry name" value="RRM"/>
    <property type="match status" value="1"/>
</dbReference>
<dbReference type="EMBL" id="JARTCD010000019">
    <property type="protein sequence ID" value="KAJ8659310.1"/>
    <property type="molecule type" value="Genomic_DNA"/>
</dbReference>
<sequence length="312" mass="36802">MHSTKDSDNVKEATCKDEQPVNQAEKRRVEESEDEEEELDEFGRVKRRRQKFKSERDPATREEGEYDDEDDIDDYEEDRYARRRHRSRHRESSPYRRRRSSSRHRSSSRRRRSTSRRRSYHRSSSRYGYSGSESDDDDYYRSSSRRRRPSYHRDSRYHYRGRSRDTYDHAGRYIDTEFYSTKVYIGDLEGVSRDGLERAFSRYGSIREIKMVEGKDYAFVTYEDKTSALDAIQGMHGVLLGSRNIKVNRAKIPERNQVGFGNVPWTDEDGNLAKEEMQSYPASRDMLSLAAPGEDLNTQPPVGRALTSYDDL</sequence>
<dbReference type="PROSITE" id="PS50102">
    <property type="entry name" value="RRM"/>
    <property type="match status" value="1"/>
</dbReference>
<organism evidence="4 5">
    <name type="scientific">Lichtheimia ornata</name>
    <dbReference type="NCBI Taxonomy" id="688661"/>
    <lineage>
        <taxon>Eukaryota</taxon>
        <taxon>Fungi</taxon>
        <taxon>Fungi incertae sedis</taxon>
        <taxon>Mucoromycota</taxon>
        <taxon>Mucoromycotina</taxon>
        <taxon>Mucoromycetes</taxon>
        <taxon>Mucorales</taxon>
        <taxon>Lichtheimiaceae</taxon>
        <taxon>Lichtheimia</taxon>
    </lineage>
</organism>
<feature type="compositionally biased region" description="Acidic residues" evidence="2">
    <location>
        <begin position="31"/>
        <end position="40"/>
    </location>
</feature>
<feature type="compositionally biased region" description="Acidic residues" evidence="2">
    <location>
        <begin position="64"/>
        <end position="77"/>
    </location>
</feature>
<evidence type="ECO:0000259" key="3">
    <source>
        <dbReference type="PROSITE" id="PS50102"/>
    </source>
</evidence>
<comment type="caution">
    <text evidence="4">The sequence shown here is derived from an EMBL/GenBank/DDBJ whole genome shotgun (WGS) entry which is preliminary data.</text>
</comment>
<dbReference type="InterPro" id="IPR035979">
    <property type="entry name" value="RBD_domain_sf"/>
</dbReference>
<dbReference type="CDD" id="cd00590">
    <property type="entry name" value="RRM_SF"/>
    <property type="match status" value="1"/>
</dbReference>
<dbReference type="Gene3D" id="3.30.70.330">
    <property type="match status" value="1"/>
</dbReference>
<name>A0AAD7V6R5_9FUNG</name>
<feature type="compositionally biased region" description="Basic and acidic residues" evidence="2">
    <location>
        <begin position="52"/>
        <end position="63"/>
    </location>
</feature>
<accession>A0AAD7V6R5</accession>
<feature type="region of interest" description="Disordered" evidence="2">
    <location>
        <begin position="1"/>
        <end position="158"/>
    </location>
</feature>
<keyword evidence="1" id="KW-0694">RNA-binding</keyword>
<dbReference type="GO" id="GO:0003723">
    <property type="term" value="F:RNA binding"/>
    <property type="evidence" value="ECO:0007669"/>
    <property type="project" value="UniProtKB-UniRule"/>
</dbReference>
<dbReference type="GeneID" id="83212438"/>
<gene>
    <name evidence="4" type="ORF">O0I10_005025</name>
</gene>
<dbReference type="InterPro" id="IPR012677">
    <property type="entry name" value="Nucleotide-bd_a/b_plait_sf"/>
</dbReference>
<proteinExistence type="predicted"/>
<dbReference type="SUPFAM" id="SSF54928">
    <property type="entry name" value="RNA-binding domain, RBD"/>
    <property type="match status" value="1"/>
</dbReference>
<evidence type="ECO:0000256" key="2">
    <source>
        <dbReference type="SAM" id="MobiDB-lite"/>
    </source>
</evidence>
<dbReference type="PANTHER" id="PTHR48038:SF1">
    <property type="entry name" value="RIBONUCLEOPROTEIN RB97D"/>
    <property type="match status" value="1"/>
</dbReference>
<evidence type="ECO:0000313" key="5">
    <source>
        <dbReference type="Proteomes" id="UP001234581"/>
    </source>
</evidence>
<dbReference type="Pfam" id="PF00076">
    <property type="entry name" value="RRM_1"/>
    <property type="match status" value="1"/>
</dbReference>
<dbReference type="PANTHER" id="PTHR48038">
    <property type="entry name" value="RIBONUCLEOPROTEIN RB97D"/>
    <property type="match status" value="1"/>
</dbReference>
<reference evidence="4 5" key="1">
    <citation type="submission" date="2023-03" db="EMBL/GenBank/DDBJ databases">
        <title>Genome sequence of Lichtheimia ornata CBS 291.66.</title>
        <authorList>
            <person name="Mohabir J.T."/>
            <person name="Shea T.P."/>
            <person name="Kurbessoian T."/>
            <person name="Berby B."/>
            <person name="Fontaine J."/>
            <person name="Livny J."/>
            <person name="Gnirke A."/>
            <person name="Stajich J.E."/>
            <person name="Cuomo C.A."/>
        </authorList>
    </citation>
    <scope>NUCLEOTIDE SEQUENCE [LARGE SCALE GENOMIC DNA]</scope>
    <source>
        <strain evidence="4">CBS 291.66</strain>
    </source>
</reference>
<protein>
    <recommendedName>
        <fullName evidence="3">RRM domain-containing protein</fullName>
    </recommendedName>
</protein>
<evidence type="ECO:0000256" key="1">
    <source>
        <dbReference type="PROSITE-ProRule" id="PRU00176"/>
    </source>
</evidence>
<feature type="compositionally biased region" description="Basic and acidic residues" evidence="2">
    <location>
        <begin position="1"/>
        <end position="30"/>
    </location>
</feature>
<feature type="region of interest" description="Disordered" evidence="2">
    <location>
        <begin position="277"/>
        <end position="312"/>
    </location>
</feature>
<dbReference type="InterPro" id="IPR000504">
    <property type="entry name" value="RRM_dom"/>
</dbReference>
<feature type="domain" description="RRM" evidence="3">
    <location>
        <begin position="181"/>
        <end position="252"/>
    </location>
</feature>
<keyword evidence="5" id="KW-1185">Reference proteome</keyword>
<evidence type="ECO:0000313" key="4">
    <source>
        <dbReference type="EMBL" id="KAJ8659310.1"/>
    </source>
</evidence>